<comment type="caution">
    <text evidence="2">The sequence shown here is derived from an EMBL/GenBank/DDBJ whole genome shotgun (WGS) entry which is preliminary data.</text>
</comment>
<evidence type="ECO:0000313" key="3">
    <source>
        <dbReference type="Proteomes" id="UP000305778"/>
    </source>
</evidence>
<organism evidence="2 3">
    <name type="scientific">Actinacidiphila oryziradicis</name>
    <dbReference type="NCBI Taxonomy" id="2571141"/>
    <lineage>
        <taxon>Bacteria</taxon>
        <taxon>Bacillati</taxon>
        <taxon>Actinomycetota</taxon>
        <taxon>Actinomycetes</taxon>
        <taxon>Kitasatosporales</taxon>
        <taxon>Streptomycetaceae</taxon>
        <taxon>Actinacidiphila</taxon>
    </lineage>
</organism>
<sequence length="160" mass="17569">MSGLIPTADLPGLWVSAPPDLRNWQTLATTPRAVFVCRCGLTRRATGTAAVAALVAEWNSHRGDCPAVPLRPCQHCGTPTTGRSHRTQSWPACPDCHAAWQLRPEEQRRREQAAKSVGRRERQRRQTRRTRRYLESTGVSAQVAAAIVSGALAEPDEPTP</sequence>
<dbReference type="Proteomes" id="UP000305778">
    <property type="component" value="Unassembled WGS sequence"/>
</dbReference>
<proteinExistence type="predicted"/>
<evidence type="ECO:0000313" key="2">
    <source>
        <dbReference type="EMBL" id="TKA09524.1"/>
    </source>
</evidence>
<name>A0A4U0SIH4_9ACTN</name>
<evidence type="ECO:0000256" key="1">
    <source>
        <dbReference type="SAM" id="MobiDB-lite"/>
    </source>
</evidence>
<keyword evidence="3" id="KW-1185">Reference proteome</keyword>
<protein>
    <submittedName>
        <fullName evidence="2">Uncharacterized protein</fullName>
    </submittedName>
</protein>
<dbReference type="EMBL" id="SUMC01000021">
    <property type="protein sequence ID" value="TKA09524.1"/>
    <property type="molecule type" value="Genomic_DNA"/>
</dbReference>
<dbReference type="AlphaFoldDB" id="A0A4U0SIH4"/>
<accession>A0A4U0SIH4</accession>
<feature type="compositionally biased region" description="Basic residues" evidence="1">
    <location>
        <begin position="121"/>
        <end position="131"/>
    </location>
</feature>
<dbReference type="OrthoDB" id="4307204at2"/>
<reference evidence="2 3" key="1">
    <citation type="submission" date="2019-04" db="EMBL/GenBank/DDBJ databases">
        <title>Streptomyces oryziradicis sp. nov., a novel actinomycete isolated from rhizosphere soil of rice (Oryza sativa L.).</title>
        <authorList>
            <person name="Li C."/>
        </authorList>
    </citation>
    <scope>NUCLEOTIDE SEQUENCE [LARGE SCALE GENOMIC DNA]</scope>
    <source>
        <strain evidence="2 3">NEAU-C40</strain>
    </source>
</reference>
<feature type="region of interest" description="Disordered" evidence="1">
    <location>
        <begin position="107"/>
        <end position="139"/>
    </location>
</feature>
<gene>
    <name evidence="2" type="ORF">FCI23_22025</name>
</gene>
<dbReference type="RefSeq" id="WP_136725653.1">
    <property type="nucleotide sequence ID" value="NZ_SUMC01000021.1"/>
</dbReference>